<keyword evidence="2" id="KW-0732">Signal</keyword>
<evidence type="ECO:0000313" key="4">
    <source>
        <dbReference type="Proteomes" id="UP000724874"/>
    </source>
</evidence>
<dbReference type="PANTHER" id="PTHR36578">
    <property type="entry name" value="CHROMOSOME 15, WHOLE GENOME SHOTGUN SEQUENCE"/>
    <property type="match status" value="1"/>
</dbReference>
<evidence type="ECO:0000256" key="2">
    <source>
        <dbReference type="SAM" id="SignalP"/>
    </source>
</evidence>
<evidence type="ECO:0008006" key="5">
    <source>
        <dbReference type="Google" id="ProtNLM"/>
    </source>
</evidence>
<feature type="compositionally biased region" description="Low complexity" evidence="1">
    <location>
        <begin position="92"/>
        <end position="111"/>
    </location>
</feature>
<gene>
    <name evidence="3" type="ORF">CPB84DRAFT_1848117</name>
</gene>
<dbReference type="Proteomes" id="UP000724874">
    <property type="component" value="Unassembled WGS sequence"/>
</dbReference>
<dbReference type="AlphaFoldDB" id="A0A9P5NNH0"/>
<feature type="region of interest" description="Disordered" evidence="1">
    <location>
        <begin position="92"/>
        <end position="112"/>
    </location>
</feature>
<protein>
    <recommendedName>
        <fullName evidence="5">Fruit-body specific protein a</fullName>
    </recommendedName>
</protein>
<evidence type="ECO:0000313" key="3">
    <source>
        <dbReference type="EMBL" id="KAF8896757.1"/>
    </source>
</evidence>
<name>A0A9P5NNH0_GYMJU</name>
<dbReference type="OrthoDB" id="271448at2759"/>
<reference evidence="3" key="1">
    <citation type="submission" date="2020-11" db="EMBL/GenBank/DDBJ databases">
        <authorList>
            <consortium name="DOE Joint Genome Institute"/>
            <person name="Ahrendt S."/>
            <person name="Riley R."/>
            <person name="Andreopoulos W."/>
            <person name="LaButti K."/>
            <person name="Pangilinan J."/>
            <person name="Ruiz-duenas F.J."/>
            <person name="Barrasa J.M."/>
            <person name="Sanchez-Garcia M."/>
            <person name="Camarero S."/>
            <person name="Miyauchi S."/>
            <person name="Serrano A."/>
            <person name="Linde D."/>
            <person name="Babiker R."/>
            <person name="Drula E."/>
            <person name="Ayuso-Fernandez I."/>
            <person name="Pacheco R."/>
            <person name="Padilla G."/>
            <person name="Ferreira P."/>
            <person name="Barriuso J."/>
            <person name="Kellner H."/>
            <person name="Castanera R."/>
            <person name="Alfaro M."/>
            <person name="Ramirez L."/>
            <person name="Pisabarro A.G."/>
            <person name="Kuo A."/>
            <person name="Tritt A."/>
            <person name="Lipzen A."/>
            <person name="He G."/>
            <person name="Yan M."/>
            <person name="Ng V."/>
            <person name="Cullen D."/>
            <person name="Martin F."/>
            <person name="Rosso M.-N."/>
            <person name="Henrissat B."/>
            <person name="Hibbett D."/>
            <person name="Martinez A.T."/>
            <person name="Grigoriev I.V."/>
        </authorList>
    </citation>
    <scope>NUCLEOTIDE SEQUENCE</scope>
    <source>
        <strain evidence="3">AH 44721</strain>
    </source>
</reference>
<evidence type="ECO:0000256" key="1">
    <source>
        <dbReference type="SAM" id="MobiDB-lite"/>
    </source>
</evidence>
<dbReference type="PANTHER" id="PTHR36578:SF1">
    <property type="entry name" value="APPLE DOMAIN-CONTAINING PROTEIN"/>
    <property type="match status" value="1"/>
</dbReference>
<dbReference type="EMBL" id="JADNYJ010000059">
    <property type="protein sequence ID" value="KAF8896757.1"/>
    <property type="molecule type" value="Genomic_DNA"/>
</dbReference>
<accession>A0A9P5NNH0</accession>
<keyword evidence="4" id="KW-1185">Reference proteome</keyword>
<proteinExistence type="predicted"/>
<organism evidence="3 4">
    <name type="scientific">Gymnopilus junonius</name>
    <name type="common">Spectacular rustgill mushroom</name>
    <name type="synonym">Gymnopilus spectabilis subsp. junonius</name>
    <dbReference type="NCBI Taxonomy" id="109634"/>
    <lineage>
        <taxon>Eukaryota</taxon>
        <taxon>Fungi</taxon>
        <taxon>Dikarya</taxon>
        <taxon>Basidiomycota</taxon>
        <taxon>Agaricomycotina</taxon>
        <taxon>Agaricomycetes</taxon>
        <taxon>Agaricomycetidae</taxon>
        <taxon>Agaricales</taxon>
        <taxon>Agaricineae</taxon>
        <taxon>Hymenogastraceae</taxon>
        <taxon>Gymnopilus</taxon>
    </lineage>
</organism>
<sequence length="474" mass="49787">MPSFNRLISVITLAVTVSVTILEATSVHIVPPASKGTWFNPAAVVDLNSTITDSDSIVNTALVVNQTASAAGATDPNQPIPQTQVTAVDGTLTAAGSGDGTSSNTTSSRRSIVFSRSPSDYEEVFTGSGTGPSDHDASIQGTAYLTFGLVDNSTYNVDACLSFCDSVEECVFANLFYEHNNPGLDTEFSNLKCALYADVHSAAEKLNFGGQQLAPLPAGLTFIQDSSGWSSKTLVDPPTPDGYELVFGPTNGANNAPGYMGFAFLDRYDVEACAEQCNQRGADSAGGACQFFNIWRAVVNGNPTTYTCSMYFIPADESTAVNTGRATSKSPSPVATRDANWIGTSPTGGTLDATIFFFQPFAHNGNAVALLGSATGVDALPGTLTYARPLATEPGKSYQISFFQASSFSPPDEEAPAFIDVVWNGETVTTFKPGFANFEFLSVDVVAKGSDTLAFHGGAAPAWSFIDDVTVFQL</sequence>
<feature type="signal peptide" evidence="2">
    <location>
        <begin position="1"/>
        <end position="24"/>
    </location>
</feature>
<comment type="caution">
    <text evidence="3">The sequence shown here is derived from an EMBL/GenBank/DDBJ whole genome shotgun (WGS) entry which is preliminary data.</text>
</comment>
<feature type="chain" id="PRO_5040455487" description="Fruit-body specific protein a" evidence="2">
    <location>
        <begin position="25"/>
        <end position="474"/>
    </location>
</feature>